<accession>A0A150MTI3</accession>
<dbReference type="PROSITE" id="PS50206">
    <property type="entry name" value="RHODANESE_3"/>
    <property type="match status" value="1"/>
</dbReference>
<protein>
    <recommendedName>
        <fullName evidence="1">Rhodanese domain-containing protein</fullName>
    </recommendedName>
</protein>
<dbReference type="EMBL" id="LQYW01000093">
    <property type="protein sequence ID" value="KYD27625.1"/>
    <property type="molecule type" value="Genomic_DNA"/>
</dbReference>
<dbReference type="PATRIC" id="fig|153151.4.peg.276"/>
<dbReference type="SMART" id="SM00450">
    <property type="entry name" value="RHOD"/>
    <property type="match status" value="1"/>
</dbReference>
<gene>
    <name evidence="2" type="ORF">B4110_2944</name>
</gene>
<dbReference type="AlphaFoldDB" id="A0A150MTI3"/>
<dbReference type="PANTHER" id="PTHR43031">
    <property type="entry name" value="FAD-DEPENDENT OXIDOREDUCTASE"/>
    <property type="match status" value="1"/>
</dbReference>
<reference evidence="2 3" key="1">
    <citation type="submission" date="2016-01" db="EMBL/GenBank/DDBJ databases">
        <title>Draft Genome Sequences of Seven Thermophilic Sporeformers Isolated from Foods.</title>
        <authorList>
            <person name="Berendsen E.M."/>
            <person name="Wells-Bennik M.H."/>
            <person name="Krawcyk A.O."/>
            <person name="De Jong A."/>
            <person name="Holsappel S."/>
            <person name="Eijlander R.T."/>
            <person name="Kuipers O.P."/>
        </authorList>
    </citation>
    <scope>NUCLEOTIDE SEQUENCE [LARGE SCALE GENOMIC DNA]</scope>
    <source>
        <strain evidence="2 3">B4110</strain>
    </source>
</reference>
<dbReference type="Gene3D" id="3.40.250.10">
    <property type="entry name" value="Rhodanese-like domain"/>
    <property type="match status" value="1"/>
</dbReference>
<dbReference type="Pfam" id="PF00581">
    <property type="entry name" value="Rhodanese"/>
    <property type="match status" value="1"/>
</dbReference>
<dbReference type="RefSeq" id="WP_062678544.1">
    <property type="nucleotide sequence ID" value="NZ_LQYW01000093.1"/>
</dbReference>
<dbReference type="InterPro" id="IPR036873">
    <property type="entry name" value="Rhodanese-like_dom_sf"/>
</dbReference>
<dbReference type="PANTHER" id="PTHR43031:SF17">
    <property type="entry name" value="SULFURTRANSFERASE YTWF-RELATED"/>
    <property type="match status" value="1"/>
</dbReference>
<dbReference type="InterPro" id="IPR050229">
    <property type="entry name" value="GlpE_sulfurtransferase"/>
</dbReference>
<dbReference type="InterPro" id="IPR001763">
    <property type="entry name" value="Rhodanese-like_dom"/>
</dbReference>
<feature type="domain" description="Rhodanese" evidence="1">
    <location>
        <begin position="18"/>
        <end position="102"/>
    </location>
</feature>
<organism evidence="2 3">
    <name type="scientific">Parageobacillus toebii</name>
    <dbReference type="NCBI Taxonomy" id="153151"/>
    <lineage>
        <taxon>Bacteria</taxon>
        <taxon>Bacillati</taxon>
        <taxon>Bacillota</taxon>
        <taxon>Bacilli</taxon>
        <taxon>Bacillales</taxon>
        <taxon>Anoxybacillaceae</taxon>
        <taxon>Parageobacillus</taxon>
    </lineage>
</organism>
<name>A0A150MTI3_9BACL</name>
<evidence type="ECO:0000259" key="1">
    <source>
        <dbReference type="PROSITE" id="PS50206"/>
    </source>
</evidence>
<evidence type="ECO:0000313" key="2">
    <source>
        <dbReference type="EMBL" id="KYD27625.1"/>
    </source>
</evidence>
<comment type="caution">
    <text evidence="2">The sequence shown here is derived from an EMBL/GenBank/DDBJ whole genome shotgun (WGS) entry which is preliminary data.</text>
</comment>
<dbReference type="CDD" id="cd00158">
    <property type="entry name" value="RHOD"/>
    <property type="match status" value="1"/>
</dbReference>
<proteinExistence type="predicted"/>
<dbReference type="Proteomes" id="UP000075324">
    <property type="component" value="Unassembled WGS sequence"/>
</dbReference>
<sequence>MEEIKEITAAEVKEKLERGEKLNLVDVREDEEVALGMIPGAKHIKMGEIPSRLDEFNKEEEYIFVCRSGRRSENVCRYLQELGYNVRNMVGGMLEWEGDTVPKK</sequence>
<dbReference type="SUPFAM" id="SSF52821">
    <property type="entry name" value="Rhodanese/Cell cycle control phosphatase"/>
    <property type="match status" value="1"/>
</dbReference>
<evidence type="ECO:0000313" key="3">
    <source>
        <dbReference type="Proteomes" id="UP000075324"/>
    </source>
</evidence>